<dbReference type="OMA" id="FFAMYGD"/>
<dbReference type="RefSeq" id="XP_846167.1">
    <property type="nucleotide sequence ID" value="XM_841074.1"/>
</dbReference>
<feature type="compositionally biased region" description="Basic and acidic residues" evidence="1">
    <location>
        <begin position="1359"/>
        <end position="1372"/>
    </location>
</feature>
<dbReference type="GO" id="GO:0005739">
    <property type="term" value="C:mitochondrion"/>
    <property type="evidence" value="ECO:0006056"/>
    <property type="project" value="Others"/>
</dbReference>
<reference evidence="3 4" key="3">
    <citation type="journal article" date="2005" name="Science">
        <title>The genome of the African trypanosome Trypanosoma brucei.</title>
        <authorList>
            <person name="Berriman M."/>
            <person name="Ghedin E."/>
            <person name="Hertz-Fowler C."/>
            <person name="Blandin G."/>
            <person name="Renauld H."/>
            <person name="Bartholomeu D.C."/>
            <person name="Lennard N.J."/>
            <person name="Caler E."/>
            <person name="Hamlin N.E."/>
            <person name="Haas B."/>
            <person name="Bohme U."/>
            <person name="Hannick L."/>
            <person name="Aslett M.A."/>
            <person name="Shallom J."/>
            <person name="Marcello L."/>
            <person name="Hou L."/>
            <person name="Wickstead B."/>
            <person name="Alsmark U.C."/>
            <person name="Arrowsmith C."/>
            <person name="Atkin R.J."/>
            <person name="Barron A.J."/>
            <person name="Bringaud F."/>
            <person name="Brooks K."/>
            <person name="Carrington M."/>
            <person name="Cherevach I."/>
            <person name="Chillingworth T.J."/>
            <person name="Churcher C."/>
            <person name="Clark L.N."/>
            <person name="Corton C.H."/>
            <person name="Cronin A."/>
            <person name="Davies R.M."/>
            <person name="Doggett J."/>
            <person name="Djikeng A."/>
            <person name="Feldblyum T."/>
            <person name="Field M.C."/>
            <person name="Fraser A."/>
            <person name="Goodhead I."/>
            <person name="Hance Z."/>
            <person name="Harper D."/>
            <person name="Harris B.R."/>
            <person name="Hauser H."/>
            <person name="Hostetler J."/>
            <person name="Ivens A."/>
            <person name="Jagels K."/>
            <person name="Johnson D."/>
            <person name="Johnson J."/>
            <person name="Jones K."/>
            <person name="Kerhornou A.X."/>
            <person name="Koo H."/>
            <person name="Larke N."/>
            <person name="Landfear S."/>
            <person name="Larkin C."/>
            <person name="Leech V."/>
            <person name="Line A."/>
            <person name="Lord A."/>
            <person name="Macleod A."/>
            <person name="Mooney P.J."/>
            <person name="Moule S."/>
            <person name="Martin D.M."/>
            <person name="Morgan G.W."/>
            <person name="Mungall K."/>
            <person name="Norbertczak H."/>
            <person name="Ormond D."/>
            <person name="Pai G."/>
            <person name="Peacock C.S."/>
            <person name="Peterson J."/>
            <person name="Quail M.A."/>
            <person name="Rabbinowitsch E."/>
            <person name="Rajandream M.A."/>
            <person name="Reitter C."/>
            <person name="Salzberg S.L."/>
            <person name="Sanders M."/>
            <person name="Schobel S."/>
            <person name="Sharp S."/>
            <person name="Simmonds M."/>
            <person name="Simpson A.J."/>
            <person name="Tallon L."/>
            <person name="Turner C.M."/>
            <person name="Tait A."/>
            <person name="Tivey A.R."/>
            <person name="Van Aken S."/>
            <person name="Walker D."/>
            <person name="Wanless D."/>
            <person name="Wang S."/>
            <person name="White B."/>
            <person name="White O."/>
            <person name="Whitehead S."/>
            <person name="Woodward J."/>
            <person name="Wortman J."/>
            <person name="Adams M.D."/>
            <person name="Embley T.M."/>
            <person name="Gull K."/>
            <person name="Ullu E."/>
            <person name="Barry J.D."/>
            <person name="Fairlamb A.H."/>
            <person name="Opperdoes F."/>
            <person name="Barrell B.G."/>
            <person name="Donelson J.E."/>
            <person name="Hall N."/>
            <person name="Fraser C.M."/>
            <person name="Melville S.E."/>
            <person name="El-Sayed N.M."/>
        </authorList>
    </citation>
    <scope>NUCLEOTIDE SEQUENCE [LARGE SCALE GENOMIC DNA]</scope>
    <source>
        <strain evidence="3 4">927/4 GUTat10.1</strain>
    </source>
</reference>
<organism evidence="2 4">
    <name type="scientific">Trypanosoma brucei brucei (strain 927/4 GUTat10.1)</name>
    <dbReference type="NCBI Taxonomy" id="185431"/>
    <lineage>
        <taxon>Eukaryota</taxon>
        <taxon>Discoba</taxon>
        <taxon>Euglenozoa</taxon>
        <taxon>Kinetoplastea</taxon>
        <taxon>Metakinetoplastina</taxon>
        <taxon>Trypanosomatida</taxon>
        <taxon>Trypanosomatidae</taxon>
        <taxon>Trypanosoma</taxon>
    </lineage>
</organism>
<dbReference type="KEGG" id="tbr:Tb927.7.5440"/>
<evidence type="ECO:0000256" key="1">
    <source>
        <dbReference type="SAM" id="MobiDB-lite"/>
    </source>
</evidence>
<reference evidence="2" key="1">
    <citation type="submission" date="2001-05" db="EMBL/GenBank/DDBJ databases">
        <authorList>
            <person name="El-Sayed N.M."/>
            <person name="Khalak H."/>
            <person name="Adams M.D."/>
        </authorList>
    </citation>
    <scope>NUCLEOTIDE SEQUENCE</scope>
    <source>
        <strain evidence="2">GUTat10.1</strain>
    </source>
</reference>
<dbReference type="AlphaFoldDB" id="Q582F9"/>
<dbReference type="OrthoDB" id="252673at2759"/>
<evidence type="ECO:0000313" key="3">
    <source>
        <dbReference type="EMBL" id="AAZ12608.1"/>
    </source>
</evidence>
<dbReference type="PaxDb" id="5691-AAZ12608"/>
<accession>Q582F9</accession>
<dbReference type="EMBL" id="AC091553">
    <property type="protein sequence ID" value="AAX78872.1"/>
    <property type="molecule type" value="Genomic_DNA"/>
</dbReference>
<dbReference type="STRING" id="185431.Q582F9"/>
<dbReference type="VEuPathDB" id="TriTrypDB:Tb927.7.5440"/>
<dbReference type="Proteomes" id="UP000008524">
    <property type="component" value="Chromosome 7"/>
</dbReference>
<gene>
    <name evidence="3" type="primary">Tb07.10C21.590</name>
    <name evidence="2" type="ORF">Tb927.7.5440</name>
</gene>
<dbReference type="InParanoid" id="Q582F9"/>
<dbReference type="GeneID" id="3658756"/>
<protein>
    <submittedName>
        <fullName evidence="2">Uncharacterized protein</fullName>
    </submittedName>
</protein>
<reference evidence="3" key="5">
    <citation type="submission" date="2005-04" db="EMBL/GenBank/DDBJ databases">
        <title>Sequencing, closure, and annotation of Trypanosoma brucei chromosomes 2 through 8.</title>
        <authorList>
            <person name="Ghedin E."/>
            <person name="Blandin G."/>
            <person name="Bartholomeu D."/>
            <person name="Caler E."/>
            <person name="Haas B."/>
            <person name="Hannick L."/>
            <person name="Shallom J."/>
            <person name="Hou L."/>
            <person name="Djikeng A."/>
            <person name="Feldblyum T."/>
            <person name="Hostetler J."/>
            <person name="Johnson J."/>
            <person name="Jones K."/>
            <person name="Koo H.L."/>
            <person name="Larkin C."/>
            <person name="Pai G."/>
            <person name="Peterson J."/>
            <person name="Khalak H.G."/>
            <person name="Salzberg S."/>
            <person name="Simpson A.J."/>
            <person name="Tallon L."/>
            <person name="Van Aken S."/>
            <person name="Wanless D."/>
            <person name="White O."/>
            <person name="Wortman J."/>
            <person name="Fraser C.M."/>
            <person name="El-Sayed N.M.A."/>
        </authorList>
    </citation>
    <scope>NUCLEOTIDE SEQUENCE</scope>
    <source>
        <strain evidence="3">927/4 GUTat10.1</strain>
    </source>
</reference>
<sequence length="1988" mass="217491">MEGRLLSSIFPYSVCFPNRLSYRRYLCGLRFIKFLTFFPGNTRANGYCDNLFLGFNLYCQRNVSGRAYNGRNIDIPSPPAPLTLNSLVSYVTELRLLHRSCGVSVSASRVRFQAREFLTRGIAKDLFCSDTDKGSTALCNGGMNEECATALLLTCGYFELSIFECGCGYECVELLSSLWSSRLVSSLSPPCSCAAAGDAGRLTLSVLGMLTSGGVRTSAENRDKLLQFLCKILLPVTLRLVQEESLFVTFTTDAERAMTNDGGAAFSTLISALTKAAVAGWICGDRSSGSGRVAFGVPSLPQAFSRKREVSGPLFHTLAQGDAIDCSRLASVMQMYAGCLVNDHLKGSASQVLRFFTLTQCVPQLVALADHYQEGDRRVSLVASLVRSVTAVLLASLDVKGTNVSHLVASIACSYARILTFPSEEKAATTATSYGITKAKEPQKPSWTLFRDVTIGVRNNMLYGNEVLSPAVVLLHLCERVTPFAHKYLFSDLAALLNALGKIYRVAVVHFNRRATTSKKITEKAHCDEGNCGSRETWKVSSKTFTHSRFERRGSATCVQQAHLSPTHGAMVSESTESPQVGLTSPYSLALPFAVNAEDIAEIEGELEVLLTSVVTVMERHMPSTRNGRPVFVSRANFTTDDSVCAEECVDMSRKGCATDGRKHYAEDTSGLQSVPTARAKELGGRSRLLKKSVAGKELVLIAEGLHTLGWRSFVAFQDRLLMSLSSQLGQEVLSGRQYASLVCLLLRAPPVLASVVFHAVEDRLKRLIHSDAVTITEEFNTEESKESQGVSQVVVALPHARAIQDESISLCEACAVIFGFASKMGKNALSLLNDLFIRCGNRVLVEVPLSNSRLDENVEGALTMFVASSTWVLANSLAGRSGSQHSGKEKSVISFIKRARDHAAHALCVSLFMGNTVGNPLSLISVEAVANACMMLECCGSRSDKNIEQIHGHLKRAYAFLVSQCDSRELAQLLEGFVGRKQLVGPRSPQDESDVGVALQLPRWMISSMNLSQRFAKEDRLLSVMFFPFLRVNDKCDSHEALCDTRRKCLYSVTDVERVLLITQRYCRNFGTLVVVLRLLHTTDPSILRQGNVVDLVLRKVAQVMRRTCKPLDLFAFFAMYGDFESVVSVALRELGPEARCFASVKRNRDSTDREVATATTSKGMLHGSSELAEFLPMGQITAAVSAVNRLQLRSLRQNWLATTGPLIVAAAKVSREPLEVVLDLAELVKGDDPKLLYDLLTCSSAMCAIDETCNFTTDISTLLRLLLLLQGGNLSNPTVRRLHIASRKLLFRPAELYVPSLMQLAQVAILPSVKGTALGRQIRRIFYFRVGRLLFGKQQSPWRSLADSGGEVNRGVNSDKSRETEVDHEKGGWTESLTELALEHWLVLLRYSSVGKPSSYRLAVELRQREEADETRRRKSKVSSQVASETVLVCTDDQVTCSDDGQTANGGVGCGAAAGRVDKRFEGIDMFHAFSDRLVMQLRQSLGASKFIAFVGEMVLHAANAAPYTSPLECDGEALCEERLIYEGTAPLLLDARVRRFVRLATLIVEEMSSDLGSFLGNEQHLDRQCVDKQDSELVKKSIGLDLGAVLKFLVLLDTFDPLQYEKRVLERWERRDVQTQSVELSDVFADANGLPLRHLYRIVQQLPDYWCNTMGCSSCSFGGIVGIHPTNISTVFEYCMPPEGVNVNGDCCIFPVTATTDREAPTCCHSAGIFGSDRPLVTDVWVPLSKARQQQQLVNCLVKEKLLDVTMRCFFREGESPAVTRARLGLLGPRDLTCVLRTILAKRDTTNGDAGEASERTSVTTILELLTDMLPSTAAEDLHNVVVALTPLLSRSEFSDHPKLSTDACASESCEAGVGLKRFLAHVAVVMGNDAERFSVPVLLDMIEHLHVPHRLISPAAAAIILSYLVPLGNETEGTQRAGEGSLDDEIDVGAPSMHNGAGATVEIGNTFDAIVSLLQSIVNTAPESPIASVPRTGDVYHKCS</sequence>
<feature type="region of interest" description="Disordered" evidence="1">
    <location>
        <begin position="1348"/>
        <end position="1372"/>
    </location>
</feature>
<name>Q582F9_TRYB2</name>
<accession>D6XJ75</accession>
<evidence type="ECO:0000313" key="2">
    <source>
        <dbReference type="EMBL" id="AAX78872.1"/>
    </source>
</evidence>
<reference evidence="3" key="2">
    <citation type="journal article" date="2005" name="Science">
        <title>Comparative genomics of trypanosomatid parasitic protozoa.</title>
        <authorList>
            <person name="El-Sayed N.M."/>
            <person name="Myler P.J."/>
            <person name="Blandin G."/>
            <person name="Berriman M."/>
            <person name="Crabtree J."/>
            <person name="Aggarwal G."/>
            <person name="Caler E."/>
            <person name="Renauld H."/>
            <person name="Worthey E.A."/>
            <person name="Hertz-Fowler C."/>
            <person name="Ghedin E."/>
            <person name="Peacock C."/>
            <person name="Bartholomeu D.C."/>
            <person name="Haas B.J."/>
            <person name="Tran A.N."/>
            <person name="Wortman J.R."/>
            <person name="Alsmark U.C."/>
            <person name="Angiuoli S."/>
            <person name="Anupama A."/>
            <person name="Badger J."/>
            <person name="Bringaud F."/>
            <person name="Cadag E."/>
            <person name="Carlton J.M."/>
            <person name="Cerqueira G.C."/>
            <person name="Creasy T."/>
            <person name="Delcher A.L."/>
            <person name="Djikeng A."/>
            <person name="Embley T.M."/>
            <person name="Hauser C."/>
            <person name="Ivens A.C."/>
            <person name="Kummerfeld S.K."/>
            <person name="Pereira-Leal J.B."/>
            <person name="Nilsson D."/>
            <person name="Peterson J."/>
            <person name="Salzberg S.L."/>
            <person name="Shallom J."/>
            <person name="Silva J.C."/>
            <person name="Sundaram J."/>
            <person name="Westenberger S."/>
            <person name="White O."/>
            <person name="Melville S.E."/>
            <person name="Donelson J.E."/>
            <person name="Andersson B."/>
            <person name="Stuart K.D."/>
            <person name="Hall N."/>
        </authorList>
    </citation>
    <scope>NUCLEOTIDE SEQUENCE</scope>
    <source>
        <strain evidence="3">927/4 GUTat10.1</strain>
    </source>
</reference>
<proteinExistence type="predicted"/>
<dbReference type="EMBL" id="CP000070">
    <property type="protein sequence ID" value="AAZ12608.1"/>
    <property type="molecule type" value="Genomic_DNA"/>
</dbReference>
<reference evidence="2" key="4">
    <citation type="submission" date="2005-04" db="EMBL/GenBank/DDBJ databases">
        <title>.</title>
        <authorList>
            <person name="Ghedin E."/>
            <person name="Blandin G."/>
            <person name="Bartholomeu D."/>
            <person name="Caler E."/>
            <person name="Haas B."/>
            <person name="Hannick L."/>
            <person name="Shallom J."/>
            <person name="Hou L."/>
            <person name="Djikeng A."/>
            <person name="Feldblyum T."/>
            <person name="Hostetler J."/>
            <person name="Johnson J."/>
            <person name="Jones K."/>
            <person name="Koo H.L."/>
            <person name="Larkin C."/>
            <person name="Pai G."/>
            <person name="Peterson J."/>
            <person name="Khalak H.G."/>
            <person name="Salzberg S."/>
            <person name="Simpson A.J."/>
            <person name="Tallon L."/>
            <person name="Van Aken S."/>
            <person name="Wanless D."/>
            <person name="White O."/>
            <person name="Wortman J."/>
            <person name="Fraser C.M."/>
            <person name="El-Sayed N.M.A."/>
        </authorList>
    </citation>
    <scope>NUCLEOTIDE SEQUENCE</scope>
    <source>
        <strain evidence="2">GUTat10.1</strain>
    </source>
</reference>
<evidence type="ECO:0000313" key="4">
    <source>
        <dbReference type="Proteomes" id="UP000008524"/>
    </source>
</evidence>
<keyword evidence="4" id="KW-1185">Reference proteome</keyword>